<evidence type="ECO:0000256" key="6">
    <source>
        <dbReference type="SAM" id="MobiDB-lite"/>
    </source>
</evidence>
<dbReference type="Pfam" id="PF10588">
    <property type="entry name" value="NADH-G_4Fe-4S_3"/>
    <property type="match status" value="1"/>
</dbReference>
<evidence type="ECO:0000256" key="3">
    <source>
        <dbReference type="ARBA" id="ARBA00022723"/>
    </source>
</evidence>
<dbReference type="Pfam" id="PF02906">
    <property type="entry name" value="Fe_hyd_lg_C"/>
    <property type="match status" value="1"/>
</dbReference>
<dbReference type="SUPFAM" id="SSF53920">
    <property type="entry name" value="Fe-only hydrogenase"/>
    <property type="match status" value="1"/>
</dbReference>
<dbReference type="InterPro" id="IPR050340">
    <property type="entry name" value="Cytosolic_Fe-S_CAF"/>
</dbReference>
<dbReference type="Proteomes" id="UP001597314">
    <property type="component" value="Unassembled WGS sequence"/>
</dbReference>
<comment type="caution">
    <text evidence="10">The sequence shown here is derived from an EMBL/GenBank/DDBJ whole genome shotgun (WGS) entry which is preliminary data.</text>
</comment>
<evidence type="ECO:0000256" key="5">
    <source>
        <dbReference type="ARBA" id="ARBA00023014"/>
    </source>
</evidence>
<feature type="domain" description="4Fe-4S ferredoxin-type" evidence="8">
    <location>
        <begin position="214"/>
        <end position="243"/>
    </location>
</feature>
<keyword evidence="5" id="KW-0411">Iron-sulfur</keyword>
<dbReference type="PROSITE" id="PS51379">
    <property type="entry name" value="4FE4S_FER_2"/>
    <property type="match status" value="1"/>
</dbReference>
<dbReference type="InterPro" id="IPR017896">
    <property type="entry name" value="4Fe4S_Fe-S-bd"/>
</dbReference>
<protein>
    <submittedName>
        <fullName evidence="10">[FeFe] hydrogenase, group A</fullName>
    </submittedName>
</protein>
<dbReference type="InterPro" id="IPR036991">
    <property type="entry name" value="Fe_hydrogenase_ssu_sf"/>
</dbReference>
<dbReference type="PANTHER" id="PTHR11615">
    <property type="entry name" value="NITRATE, FORMATE, IRON DEHYDROGENASE"/>
    <property type="match status" value="1"/>
</dbReference>
<dbReference type="InterPro" id="IPR001041">
    <property type="entry name" value="2Fe-2S_ferredoxin-type"/>
</dbReference>
<dbReference type="InterPro" id="IPR004108">
    <property type="entry name" value="Fe_hydrogenase_lsu_C"/>
</dbReference>
<dbReference type="Pfam" id="PF13510">
    <property type="entry name" value="Fer2_4"/>
    <property type="match status" value="1"/>
</dbReference>
<dbReference type="EMBL" id="JBHUIW010000024">
    <property type="protein sequence ID" value="MFD2184122.1"/>
    <property type="molecule type" value="Genomic_DNA"/>
</dbReference>
<dbReference type="Pfam" id="PF22117">
    <property type="entry name" value="Fer4_Nqo3"/>
    <property type="match status" value="1"/>
</dbReference>
<evidence type="ECO:0000256" key="1">
    <source>
        <dbReference type="ARBA" id="ARBA00005404"/>
    </source>
</evidence>
<dbReference type="SMART" id="SM00902">
    <property type="entry name" value="Fe_hyd_SSU"/>
    <property type="match status" value="1"/>
</dbReference>
<keyword evidence="4" id="KW-0408">Iron</keyword>
<dbReference type="NCBIfam" id="TIGR02512">
    <property type="entry name" value="FeFe_hydrog_A"/>
    <property type="match status" value="1"/>
</dbReference>
<dbReference type="SUPFAM" id="SSF54292">
    <property type="entry name" value="2Fe-2S ferredoxin-like"/>
    <property type="match status" value="1"/>
</dbReference>
<name>A0ABW5ANV7_9BRAD</name>
<proteinExistence type="inferred from homology"/>
<comment type="similarity">
    <text evidence="1">Belongs to the complex I 75 kDa subunit family.</text>
</comment>
<dbReference type="PROSITE" id="PS51085">
    <property type="entry name" value="2FE2S_FER_2"/>
    <property type="match status" value="1"/>
</dbReference>
<feature type="domain" description="4Fe-4S His(Cys)3-ligated-type" evidence="9">
    <location>
        <begin position="110"/>
        <end position="149"/>
    </location>
</feature>
<dbReference type="InterPro" id="IPR054351">
    <property type="entry name" value="NADH_UbQ_OxRdtase_ferredoxin"/>
</dbReference>
<dbReference type="InterPro" id="IPR013352">
    <property type="entry name" value="Fe_hydrogenase_subset"/>
</dbReference>
<evidence type="ECO:0000256" key="4">
    <source>
        <dbReference type="ARBA" id="ARBA00023004"/>
    </source>
</evidence>
<dbReference type="Gene3D" id="4.10.260.20">
    <property type="entry name" value="Iron hydrogenase, small subunit"/>
    <property type="match status" value="1"/>
</dbReference>
<keyword evidence="3" id="KW-0479">Metal-binding</keyword>
<dbReference type="InterPro" id="IPR017900">
    <property type="entry name" value="4Fe4S_Fe_S_CS"/>
</dbReference>
<accession>A0ABW5ANV7</accession>
<dbReference type="PROSITE" id="PS00198">
    <property type="entry name" value="4FE4S_FER_1"/>
    <property type="match status" value="1"/>
</dbReference>
<dbReference type="Gene3D" id="3.40.950.10">
    <property type="entry name" value="Fe-only Hydrogenase (Larger Subunit), Chain L, domain 3"/>
    <property type="match status" value="1"/>
</dbReference>
<keyword evidence="11" id="KW-1185">Reference proteome</keyword>
<feature type="domain" description="2Fe-2S ferredoxin-type" evidence="7">
    <location>
        <begin position="27"/>
        <end position="110"/>
    </location>
</feature>
<gene>
    <name evidence="10" type="ORF">ACFSOX_18360</name>
</gene>
<sequence>MSTTDTAPADMAPADMAPTGVPAADAAPLTATINGKAVTGRPGETILECARRNGVYIPTLCELHDIDHAPGTCRVCLVEIKMPHADKTHLVASCTTPLQDGLAVNTRTPQLREMQRLQVELLLADHDQDCATCIRHGKCDLQDVAQFVGLRQNRFFDPARVAARPIDESSPALIRNMKRCIRCQRCIAICRDGQGVDALIQINSGLDTAVGLRHGLTQKNSACVTCGQCVLVCPTGALGERDETDRALEMMYDPELITVVQFAPAVRVGFGEEFGLPPGTNVEGQIITALKQLGASIVLDTNWGADLVIMEEGTELLHRLKERKRPTFSSCCPAWINFVERHYPDIMPSLSSTKSPQQCVGALAKTYLPEKMGIDPARVRVISIMPCIAKKDEIVRRQLVHDGVPEVDVVLSTREFARLLQRERIDLKTLPPSTFDNPYMSEYSGAGAIFGTTGGVMEAAIRTMYYVVNGRELEHVEIEQLRGFEGVRTATVELGGDIGAVKIAMCHGLKPTRQIVEQVRSGNSDLDFVEIMACPGGCVDGGGTLRSKKAYLPHALKRRETLFGIDKNRAVRQSHRNEQVQALYRDYLGAPNSEKAHHLLHTYYTDRKIEMTQTVREVWADIKMTGKVY</sequence>
<dbReference type="InterPro" id="IPR036010">
    <property type="entry name" value="2Fe-2S_ferredoxin-like_sf"/>
</dbReference>
<evidence type="ECO:0000313" key="10">
    <source>
        <dbReference type="EMBL" id="MFD2184122.1"/>
    </source>
</evidence>
<evidence type="ECO:0000256" key="2">
    <source>
        <dbReference type="ARBA" id="ARBA00022485"/>
    </source>
</evidence>
<evidence type="ECO:0000259" key="7">
    <source>
        <dbReference type="PROSITE" id="PS51085"/>
    </source>
</evidence>
<dbReference type="Pfam" id="PF02256">
    <property type="entry name" value="Fe_hyd_SSU"/>
    <property type="match status" value="1"/>
</dbReference>
<dbReference type="Gene3D" id="3.30.70.20">
    <property type="match status" value="1"/>
</dbReference>
<dbReference type="CDD" id="cd00207">
    <property type="entry name" value="fer2"/>
    <property type="match status" value="1"/>
</dbReference>
<dbReference type="Gene3D" id="3.10.20.740">
    <property type="match status" value="1"/>
</dbReference>
<organism evidence="10 11">
    <name type="scientific">Rhodoplanes azumiensis</name>
    <dbReference type="NCBI Taxonomy" id="1897628"/>
    <lineage>
        <taxon>Bacteria</taxon>
        <taxon>Pseudomonadati</taxon>
        <taxon>Pseudomonadota</taxon>
        <taxon>Alphaproteobacteria</taxon>
        <taxon>Hyphomicrobiales</taxon>
        <taxon>Nitrobacteraceae</taxon>
        <taxon>Rhodoplanes</taxon>
    </lineage>
</organism>
<dbReference type="PROSITE" id="PS51839">
    <property type="entry name" value="4FE4S_HC3"/>
    <property type="match status" value="1"/>
</dbReference>
<dbReference type="SMART" id="SM00929">
    <property type="entry name" value="NADH-G_4Fe-4S_3"/>
    <property type="match status" value="1"/>
</dbReference>
<feature type="region of interest" description="Disordered" evidence="6">
    <location>
        <begin position="1"/>
        <end position="20"/>
    </location>
</feature>
<feature type="compositionally biased region" description="Low complexity" evidence="6">
    <location>
        <begin position="1"/>
        <end position="19"/>
    </location>
</feature>
<dbReference type="RefSeq" id="WP_378479269.1">
    <property type="nucleotide sequence ID" value="NZ_JBHUIW010000024.1"/>
</dbReference>
<dbReference type="SUPFAM" id="SSF54862">
    <property type="entry name" value="4Fe-4S ferredoxins"/>
    <property type="match status" value="1"/>
</dbReference>
<dbReference type="InterPro" id="IPR003149">
    <property type="entry name" value="Fe_hydrogenase_ssu"/>
</dbReference>
<dbReference type="Gene3D" id="3.40.50.1780">
    <property type="match status" value="1"/>
</dbReference>
<keyword evidence="2" id="KW-0004">4Fe-4S</keyword>
<evidence type="ECO:0000313" key="11">
    <source>
        <dbReference type="Proteomes" id="UP001597314"/>
    </source>
</evidence>
<dbReference type="InterPro" id="IPR019574">
    <property type="entry name" value="NADH_UbQ_OxRdtase_Gsu_4Fe4S-bd"/>
</dbReference>
<dbReference type="InterPro" id="IPR009016">
    <property type="entry name" value="Fe_hydrogenase"/>
</dbReference>
<evidence type="ECO:0000259" key="9">
    <source>
        <dbReference type="PROSITE" id="PS51839"/>
    </source>
</evidence>
<reference evidence="11" key="1">
    <citation type="journal article" date="2019" name="Int. J. Syst. Evol. Microbiol.">
        <title>The Global Catalogue of Microorganisms (GCM) 10K type strain sequencing project: providing services to taxonomists for standard genome sequencing and annotation.</title>
        <authorList>
            <consortium name="The Broad Institute Genomics Platform"/>
            <consortium name="The Broad Institute Genome Sequencing Center for Infectious Disease"/>
            <person name="Wu L."/>
            <person name="Ma J."/>
        </authorList>
    </citation>
    <scope>NUCLEOTIDE SEQUENCE [LARGE SCALE GENOMIC DNA]</scope>
    <source>
        <strain evidence="11">CGMCC 1.6774</strain>
    </source>
</reference>
<evidence type="ECO:0000259" key="8">
    <source>
        <dbReference type="PROSITE" id="PS51379"/>
    </source>
</evidence>